<dbReference type="InterPro" id="IPR001111">
    <property type="entry name" value="TGF-b_propeptide"/>
</dbReference>
<protein>
    <submittedName>
        <fullName evidence="12">BMP2</fullName>
    </submittedName>
</protein>
<feature type="chain" id="PRO_5012385606" evidence="10">
    <location>
        <begin position="26"/>
        <end position="464"/>
    </location>
</feature>
<evidence type="ECO:0000256" key="9">
    <source>
        <dbReference type="SAM" id="MobiDB-lite"/>
    </source>
</evidence>
<keyword evidence="3" id="KW-0964">Secreted</keyword>
<keyword evidence="7" id="KW-0325">Glycoprotein</keyword>
<dbReference type="Pfam" id="PF00688">
    <property type="entry name" value="TGFb_propeptide"/>
    <property type="match status" value="1"/>
</dbReference>
<evidence type="ECO:0000256" key="1">
    <source>
        <dbReference type="ARBA" id="ARBA00004613"/>
    </source>
</evidence>
<dbReference type="PROSITE" id="PS51362">
    <property type="entry name" value="TGF_BETA_2"/>
    <property type="match status" value="1"/>
</dbReference>
<dbReference type="EMBL" id="KP250876">
    <property type="protein sequence ID" value="ALG64479.1"/>
    <property type="molecule type" value="mRNA"/>
</dbReference>
<evidence type="ECO:0000256" key="3">
    <source>
        <dbReference type="ARBA" id="ARBA00022525"/>
    </source>
</evidence>
<dbReference type="GO" id="GO:0005615">
    <property type="term" value="C:extracellular space"/>
    <property type="evidence" value="ECO:0007669"/>
    <property type="project" value="TreeGrafter"/>
</dbReference>
<dbReference type="InterPro" id="IPR001839">
    <property type="entry name" value="TGF-b_C"/>
</dbReference>
<dbReference type="InterPro" id="IPR015615">
    <property type="entry name" value="TGF-beta-rel"/>
</dbReference>
<evidence type="ECO:0000256" key="10">
    <source>
        <dbReference type="SAM" id="SignalP"/>
    </source>
</evidence>
<accession>A0A1L1ZLS2</accession>
<comment type="similarity">
    <text evidence="2 8">Belongs to the TGF-beta family.</text>
</comment>
<dbReference type="PROSITE" id="PS00250">
    <property type="entry name" value="TGF_BETA_1"/>
    <property type="match status" value="1"/>
</dbReference>
<dbReference type="InterPro" id="IPR017948">
    <property type="entry name" value="TGFb_CS"/>
</dbReference>
<evidence type="ECO:0000256" key="4">
    <source>
        <dbReference type="ARBA" id="ARBA00022729"/>
    </source>
</evidence>
<feature type="region of interest" description="Disordered" evidence="9">
    <location>
        <begin position="271"/>
        <end position="362"/>
    </location>
</feature>
<evidence type="ECO:0000313" key="12">
    <source>
        <dbReference type="EMBL" id="ALG64479.1"/>
    </source>
</evidence>
<reference evidence="12" key="1">
    <citation type="submission" date="2014-12" db="EMBL/GenBank/DDBJ databases">
        <title>Cloning, expression and molecular characterization of BMP2 gene from the hard clam, Meretrix meretrix.</title>
        <authorList>
            <person name="Dong Y."/>
            <person name="Yao H."/>
        </authorList>
    </citation>
    <scope>NUCLEOTIDE SEQUENCE</scope>
</reference>
<evidence type="ECO:0000259" key="11">
    <source>
        <dbReference type="PROSITE" id="PS51362"/>
    </source>
</evidence>
<dbReference type="Pfam" id="PF00019">
    <property type="entry name" value="TGF_beta"/>
    <property type="match status" value="1"/>
</dbReference>
<keyword evidence="4 10" id="KW-0732">Signal</keyword>
<feature type="compositionally biased region" description="Acidic residues" evidence="9">
    <location>
        <begin position="285"/>
        <end position="300"/>
    </location>
</feature>
<evidence type="ECO:0000256" key="8">
    <source>
        <dbReference type="RuleBase" id="RU000354"/>
    </source>
</evidence>
<dbReference type="FunFam" id="2.10.90.10:FF:000001">
    <property type="entry name" value="Bone morphogenetic protein 4"/>
    <property type="match status" value="1"/>
</dbReference>
<gene>
    <name evidence="12" type="primary">BMP2</name>
</gene>
<dbReference type="CDD" id="cd19392">
    <property type="entry name" value="TGF_beta_DPP"/>
    <property type="match status" value="1"/>
</dbReference>
<evidence type="ECO:0000256" key="5">
    <source>
        <dbReference type="ARBA" id="ARBA00023030"/>
    </source>
</evidence>
<evidence type="ECO:0000256" key="2">
    <source>
        <dbReference type="ARBA" id="ARBA00006656"/>
    </source>
</evidence>
<keyword evidence="5 8" id="KW-0339">Growth factor</keyword>
<comment type="subcellular location">
    <subcellularLocation>
        <location evidence="1">Secreted</location>
    </subcellularLocation>
</comment>
<dbReference type="SMART" id="SM00204">
    <property type="entry name" value="TGFB"/>
    <property type="match status" value="1"/>
</dbReference>
<feature type="signal peptide" evidence="10">
    <location>
        <begin position="1"/>
        <end position="25"/>
    </location>
</feature>
<dbReference type="PANTHER" id="PTHR11848:SF263">
    <property type="entry name" value="PROTEIN DECAPENTAPLEGIC"/>
    <property type="match status" value="1"/>
</dbReference>
<name>A0A1L1ZLS2_MERMT</name>
<feature type="compositionally biased region" description="Basic residues" evidence="9">
    <location>
        <begin position="304"/>
        <end position="314"/>
    </location>
</feature>
<dbReference type="GO" id="GO:0005125">
    <property type="term" value="F:cytokine activity"/>
    <property type="evidence" value="ECO:0007669"/>
    <property type="project" value="TreeGrafter"/>
</dbReference>
<evidence type="ECO:0000256" key="6">
    <source>
        <dbReference type="ARBA" id="ARBA00023157"/>
    </source>
</evidence>
<dbReference type="SUPFAM" id="SSF57501">
    <property type="entry name" value="Cystine-knot cytokines"/>
    <property type="match status" value="1"/>
</dbReference>
<dbReference type="SMR" id="A0A1L1ZLS2"/>
<feature type="compositionally biased region" description="Basic residues" evidence="9">
    <location>
        <begin position="321"/>
        <end position="342"/>
    </location>
</feature>
<feature type="domain" description="TGF-beta family profile" evidence="11">
    <location>
        <begin position="346"/>
        <end position="464"/>
    </location>
</feature>
<proteinExistence type="evidence at transcript level"/>
<sequence length="464" mass="53140">MTPSYRVSILVLAVLLSELITSTYTQSTYRTATSGAPPPLTEEQKKKAVAALESSLLTLFGFSRRPRPSKGVVIPQYMIDLYRQQSGDTDTPIPAVYTRKHSSSPANTVRSFFHEDEVQLHECGTDNCARIWFNVTYIPQSEVLTDAELRIYVERNHTHEPDIDKVLRHKLQVFEIMKPVSKDKESISRLIDVQDIIVQNSSWVSLDVHPAVLKWKNKPRENHGLEIRVVPHRNYPSSNPLTHVRLRRATEVEQSEWNIQRPLLVTYTDDGKASSLSRTKRSSDSDDNNDADDDIEENAESDTKKKRKRKRKKCPKGDKGKKCRKKRKERRERRKNKKNKKKNKEDKKENPPGTERPGHQNLCRRRPLHVDFKDVQWTDWIVAPLGYDAYYCDGTCPFPLSDNLNTTNHAVVQTLVNGVDAQAAPTACCVPTTLSSISMLYMDEHDKVILKNYDDMVVEGCGCR</sequence>
<dbReference type="PANTHER" id="PTHR11848">
    <property type="entry name" value="TGF-BETA FAMILY"/>
    <property type="match status" value="1"/>
</dbReference>
<keyword evidence="6" id="KW-1015">Disulfide bond</keyword>
<dbReference type="Gene3D" id="2.60.120.970">
    <property type="match status" value="1"/>
</dbReference>
<dbReference type="AlphaFoldDB" id="A0A1L1ZLS2"/>
<dbReference type="GO" id="GO:0008083">
    <property type="term" value="F:growth factor activity"/>
    <property type="evidence" value="ECO:0007669"/>
    <property type="project" value="UniProtKB-KW"/>
</dbReference>
<organism evidence="12">
    <name type="scientific">Meretrix meretrix</name>
    <name type="common">Asiatic hard clam</name>
    <name type="synonym">Venus meretrix</name>
    <dbReference type="NCBI Taxonomy" id="291251"/>
    <lineage>
        <taxon>Eukaryota</taxon>
        <taxon>Metazoa</taxon>
        <taxon>Spiralia</taxon>
        <taxon>Lophotrochozoa</taxon>
        <taxon>Mollusca</taxon>
        <taxon>Bivalvia</taxon>
        <taxon>Autobranchia</taxon>
        <taxon>Heteroconchia</taxon>
        <taxon>Euheterodonta</taxon>
        <taxon>Imparidentia</taxon>
        <taxon>Neoheterodontei</taxon>
        <taxon>Venerida</taxon>
        <taxon>Veneroidea</taxon>
        <taxon>Veneridae</taxon>
        <taxon>Meretrix</taxon>
    </lineage>
</organism>
<evidence type="ECO:0000256" key="7">
    <source>
        <dbReference type="ARBA" id="ARBA00023180"/>
    </source>
</evidence>
<dbReference type="InterPro" id="IPR029034">
    <property type="entry name" value="Cystine-knot_cytokine"/>
</dbReference>
<dbReference type="Gene3D" id="2.10.90.10">
    <property type="entry name" value="Cystine-knot cytokines"/>
    <property type="match status" value="1"/>
</dbReference>